<dbReference type="EMBL" id="CP022272">
    <property type="protein sequence ID" value="ASJ98294.1"/>
    <property type="molecule type" value="Genomic_DNA"/>
</dbReference>
<protein>
    <recommendedName>
        <fullName evidence="4">Porin</fullName>
    </recommendedName>
</protein>
<evidence type="ECO:0000256" key="1">
    <source>
        <dbReference type="SAM" id="SignalP"/>
    </source>
</evidence>
<keyword evidence="1" id="KW-0732">Signal</keyword>
<dbReference type="Pfam" id="PF16956">
    <property type="entry name" value="Porin_7"/>
    <property type="match status" value="1"/>
</dbReference>
<dbReference type="AlphaFoldDB" id="A0AAC9U3J6"/>
<dbReference type="Gene3D" id="2.40.160.20">
    <property type="match status" value="1"/>
</dbReference>
<organism evidence="2 3">
    <name type="scientific">Shewanella marisflavi</name>
    <dbReference type="NCBI Taxonomy" id="260364"/>
    <lineage>
        <taxon>Bacteria</taxon>
        <taxon>Pseudomonadati</taxon>
        <taxon>Pseudomonadota</taxon>
        <taxon>Gammaproteobacteria</taxon>
        <taxon>Alteromonadales</taxon>
        <taxon>Shewanellaceae</taxon>
        <taxon>Shewanella</taxon>
    </lineage>
</organism>
<feature type="chain" id="PRO_5042052073" description="Porin" evidence="1">
    <location>
        <begin position="21"/>
        <end position="317"/>
    </location>
</feature>
<gene>
    <name evidence="2" type="ORF">CFF01_17800</name>
</gene>
<dbReference type="Proteomes" id="UP000198233">
    <property type="component" value="Chromosome"/>
</dbReference>
<sequence length="317" mass="35701">MKKQLLTLPLLLGLTTQVFAGEAVNTFQHEANVSFGTDTDNFEDGLWNLDYRFYFEPVKNNNAPHALAGFLAQSSYLGGMYAQTNAYDDTVRYSVDGRYVMASNWFIGANYLYLNVDSSEFLSSPIDEDETGYGINLGYYFNDSSEVAIYYQYQGNSDSWNLSTAEVITFDKDSDLYGAHIHSYFPLQSTTGLDFKAQIEYGQLETSNTISSQLEVAGYHNDTTQVSLSADWYITPAWSVGAGYTWLNSDAKIQWLTPDNGINTNTFEDSINLFSLSTQYWWQISNHFAANFAGVKRFSDEDFADDFLIGIGVNARF</sequence>
<dbReference type="InterPro" id="IPR011250">
    <property type="entry name" value="OMP/PagP_B-barrel"/>
</dbReference>
<accession>A0AAC9U3J6</accession>
<dbReference type="KEGG" id="smav:CFF01_17800"/>
<feature type="signal peptide" evidence="1">
    <location>
        <begin position="1"/>
        <end position="20"/>
    </location>
</feature>
<name>A0AAC9U3J6_9GAMM</name>
<evidence type="ECO:0000313" key="2">
    <source>
        <dbReference type="EMBL" id="ASJ98294.1"/>
    </source>
</evidence>
<evidence type="ECO:0000313" key="3">
    <source>
        <dbReference type="Proteomes" id="UP000198233"/>
    </source>
</evidence>
<dbReference type="RefSeq" id="WP_088905674.1">
    <property type="nucleotide sequence ID" value="NZ_CP022272.1"/>
</dbReference>
<reference evidence="2 3" key="1">
    <citation type="submission" date="2017-06" db="EMBL/GenBank/DDBJ databases">
        <title>Complete genome sequence of Shewanella marisflavi EP1 associated with anaerobic 2,4-dinitrotoluene reduction and salt tolerance.</title>
        <authorList>
            <person name="Huang J."/>
        </authorList>
    </citation>
    <scope>NUCLEOTIDE SEQUENCE [LARGE SCALE GENOMIC DNA]</scope>
    <source>
        <strain evidence="2 3">EP1</strain>
    </source>
</reference>
<evidence type="ECO:0008006" key="4">
    <source>
        <dbReference type="Google" id="ProtNLM"/>
    </source>
</evidence>
<proteinExistence type="predicted"/>
<dbReference type="InterPro" id="IPR031593">
    <property type="entry name" value="Porin_7"/>
</dbReference>
<dbReference type="SUPFAM" id="SSF56925">
    <property type="entry name" value="OMPA-like"/>
    <property type="match status" value="1"/>
</dbReference>